<protein>
    <submittedName>
        <fullName evidence="1">Putative portal protein</fullName>
    </submittedName>
</protein>
<dbReference type="Pfam" id="PF04860">
    <property type="entry name" value="Phage_portal"/>
    <property type="match status" value="1"/>
</dbReference>
<evidence type="ECO:0000313" key="1">
    <source>
        <dbReference type="EMBL" id="QJA60272.1"/>
    </source>
</evidence>
<dbReference type="InterPro" id="IPR006944">
    <property type="entry name" value="Phage/GTA_portal"/>
</dbReference>
<dbReference type="EMBL" id="MT142046">
    <property type="protein sequence ID" value="QJA73705.1"/>
    <property type="molecule type" value="Genomic_DNA"/>
</dbReference>
<organism evidence="1">
    <name type="scientific">viral metagenome</name>
    <dbReference type="NCBI Taxonomy" id="1070528"/>
    <lineage>
        <taxon>unclassified sequences</taxon>
        <taxon>metagenomes</taxon>
        <taxon>organismal metagenomes</taxon>
    </lineage>
</organism>
<gene>
    <name evidence="2" type="ORF">MM415A02275_0010</name>
    <name evidence="1" type="ORF">MM415B01144_0019</name>
</gene>
<dbReference type="AlphaFoldDB" id="A0A6M3IUN5"/>
<proteinExistence type="predicted"/>
<dbReference type="InterPro" id="IPR006427">
    <property type="entry name" value="Portal_HK97"/>
</dbReference>
<accession>A0A6M3IUN5</accession>
<reference evidence="1" key="1">
    <citation type="submission" date="2020-03" db="EMBL/GenBank/DDBJ databases">
        <title>The deep terrestrial virosphere.</title>
        <authorList>
            <person name="Holmfeldt K."/>
            <person name="Nilsson E."/>
            <person name="Simone D."/>
            <person name="Lopez-Fernandez M."/>
            <person name="Wu X."/>
            <person name="de Brujin I."/>
            <person name="Lundin D."/>
            <person name="Andersson A."/>
            <person name="Bertilsson S."/>
            <person name="Dopson M."/>
        </authorList>
    </citation>
    <scope>NUCLEOTIDE SEQUENCE</scope>
    <source>
        <strain evidence="2">MM415A02275</strain>
        <strain evidence="1">MM415B01144</strain>
    </source>
</reference>
<sequence length="315" mass="36005">MAHLLTWGNCYAEKVYNKLGDIVELWPIAPNRITPDRIENGTIIYRIMVDGKTIYLGRDRILHIPGLGFDGFQGYSVIAMARKSLGLAMAMETFGSKYFGDGTHPSGIITHPLAIKNDNLRKALTESYAGLGKSHRLMLLEEGMDYKSVGIPPEDSQFLESRQFQIPEVARWFNLPPHKLKDLSKSSFSNIESEQISFVTDSILPWLIRLEQNYALQLLSILDVKQEFFFRHNVDGLLRGNAKDRSEYYRTMFNIGAMSINDIREKENWDPVDGGDERFVPLNMIPLSRLDEYLDRQVTKNTTTNKEPDNANQQP</sequence>
<evidence type="ECO:0000313" key="2">
    <source>
        <dbReference type="EMBL" id="QJA73705.1"/>
    </source>
</evidence>
<dbReference type="EMBL" id="MT141402">
    <property type="protein sequence ID" value="QJA60272.1"/>
    <property type="molecule type" value="Genomic_DNA"/>
</dbReference>
<dbReference type="NCBIfam" id="TIGR01537">
    <property type="entry name" value="portal_HK97"/>
    <property type="match status" value="1"/>
</dbReference>
<name>A0A6M3IUN5_9ZZZZ</name>